<dbReference type="InterPro" id="IPR013989">
    <property type="entry name" value="Dev_and_cell_death_domain"/>
</dbReference>
<gene>
    <name evidence="4" type="ORF">L484_021277</name>
</gene>
<reference evidence="5" key="1">
    <citation type="submission" date="2013-01" db="EMBL/GenBank/DDBJ databases">
        <title>Draft Genome Sequence of a Mulberry Tree, Morus notabilis C.K. Schneid.</title>
        <authorList>
            <person name="He N."/>
            <person name="Zhao S."/>
        </authorList>
    </citation>
    <scope>NUCLEOTIDE SEQUENCE</scope>
</reference>
<dbReference type="Gene3D" id="2.120.10.80">
    <property type="entry name" value="Kelch-type beta propeller"/>
    <property type="match status" value="1"/>
</dbReference>
<feature type="coiled-coil region" evidence="1">
    <location>
        <begin position="358"/>
        <end position="385"/>
    </location>
</feature>
<accession>W9SWF9</accession>
<feature type="compositionally biased region" description="Polar residues" evidence="2">
    <location>
        <begin position="213"/>
        <end position="239"/>
    </location>
</feature>
<dbReference type="SUPFAM" id="SSF117281">
    <property type="entry name" value="Kelch motif"/>
    <property type="match status" value="1"/>
</dbReference>
<proteinExistence type="predicted"/>
<dbReference type="AlphaFoldDB" id="W9SWF9"/>
<dbReference type="PANTHER" id="PTHR46034">
    <property type="match status" value="1"/>
</dbReference>
<dbReference type="SMART" id="SM00767">
    <property type="entry name" value="DCD"/>
    <property type="match status" value="1"/>
</dbReference>
<evidence type="ECO:0000313" key="5">
    <source>
        <dbReference type="Proteomes" id="UP000030645"/>
    </source>
</evidence>
<keyword evidence="1" id="KW-0175">Coiled coil</keyword>
<dbReference type="InterPro" id="IPR044832">
    <property type="entry name" value="NRP-like"/>
</dbReference>
<sequence>MGTGKKIQTYIVNGSSPSAPNMVVGSLQARNLRKSQLGGVIFGCKNSTMKECLFKQLLGLPAHHFSYVKNIDPGLPLFLFNYSDRKLHGIFEAACPGQMNINPYGWTTDGSDRTLYPAQVQIRIRLQCQPLLESQFRPIIADNYYNEHHFWFELDHAQTNKMLSLLASLAVAPGTSALQNMAKSRTIFRAIPSRYTREVSEEFSTLALEAEHLSQSSQKSDSTDVASSLDGENQSLESQSDVKEVKQEEKDLIYMKLKALALKDHISNEHKADAEDTVISNGMPIRENDCPKEPVIGVVTNPSVINDISLKEKGYQGELLGVEDNCEQTPSASSEYQSLITRLIREVEELKTFKTEHTRLFEQKLGRAEREIQVLKRRLMLESESKSSTVLGDEKVIESFDDLLLDTKESIFLLGGYDSELWLSDLDSFYPSQNVLKSLRPMNSVRSYASVAQLNGEVYVMGGGNGQVWYDTVESYNPAKDQWTLCPSLSQKKGSLAGACANNRIFAMGGGNGIECFSNVEMLDLDVGRWINTRSMLQKRFALAAVELNGVIYATGGFDGNDYLKSAERFDPREHCWTNISAMNTRRGCHSLVVLNEKVYALGGYDGNTMVTSVEIFDPRIGSWMPGESLNYSRGYSVAAVVNDTVYVIGGVKDGYNIVDVVESYKEGQGWQETEGNAIGKRCFLTAIALTPPSV</sequence>
<feature type="domain" description="DCD" evidence="3">
    <location>
        <begin position="35"/>
        <end position="168"/>
    </location>
</feature>
<dbReference type="Pfam" id="PF01344">
    <property type="entry name" value="Kelch_1"/>
    <property type="match status" value="4"/>
</dbReference>
<feature type="region of interest" description="Disordered" evidence="2">
    <location>
        <begin position="211"/>
        <end position="243"/>
    </location>
</feature>
<evidence type="ECO:0000313" key="4">
    <source>
        <dbReference type="EMBL" id="EXC30977.1"/>
    </source>
</evidence>
<evidence type="ECO:0000259" key="3">
    <source>
        <dbReference type="PROSITE" id="PS51222"/>
    </source>
</evidence>
<name>W9SWF9_9ROSA</name>
<dbReference type="GO" id="GO:0034976">
    <property type="term" value="P:response to endoplasmic reticulum stress"/>
    <property type="evidence" value="ECO:0007669"/>
    <property type="project" value="InterPro"/>
</dbReference>
<dbReference type="PANTHER" id="PTHR46034:SF7">
    <property type="entry name" value="INFLUENZA VIRUS NS1A-BINDING PROTEIN"/>
    <property type="match status" value="1"/>
</dbReference>
<dbReference type="EMBL" id="KE346220">
    <property type="protein sequence ID" value="EXC30977.1"/>
    <property type="molecule type" value="Genomic_DNA"/>
</dbReference>
<dbReference type="Proteomes" id="UP000030645">
    <property type="component" value="Unassembled WGS sequence"/>
</dbReference>
<dbReference type="PROSITE" id="PS51222">
    <property type="entry name" value="DCD"/>
    <property type="match status" value="1"/>
</dbReference>
<organism evidence="4 5">
    <name type="scientific">Morus notabilis</name>
    <dbReference type="NCBI Taxonomy" id="981085"/>
    <lineage>
        <taxon>Eukaryota</taxon>
        <taxon>Viridiplantae</taxon>
        <taxon>Streptophyta</taxon>
        <taxon>Embryophyta</taxon>
        <taxon>Tracheophyta</taxon>
        <taxon>Spermatophyta</taxon>
        <taxon>Magnoliopsida</taxon>
        <taxon>eudicotyledons</taxon>
        <taxon>Gunneridae</taxon>
        <taxon>Pentapetalae</taxon>
        <taxon>rosids</taxon>
        <taxon>fabids</taxon>
        <taxon>Rosales</taxon>
        <taxon>Moraceae</taxon>
        <taxon>Moreae</taxon>
        <taxon>Morus</taxon>
    </lineage>
</organism>
<dbReference type="SMART" id="SM00612">
    <property type="entry name" value="Kelch"/>
    <property type="match status" value="5"/>
</dbReference>
<dbReference type="eggNOG" id="KOG1072">
    <property type="taxonomic scope" value="Eukaryota"/>
</dbReference>
<dbReference type="OrthoDB" id="45365at2759"/>
<keyword evidence="5" id="KW-1185">Reference proteome</keyword>
<evidence type="ECO:0000256" key="2">
    <source>
        <dbReference type="SAM" id="MobiDB-lite"/>
    </source>
</evidence>
<dbReference type="InterPro" id="IPR015915">
    <property type="entry name" value="Kelch-typ_b-propeller"/>
</dbReference>
<dbReference type="Pfam" id="PF10539">
    <property type="entry name" value="Dev_Cell_Death"/>
    <property type="match status" value="1"/>
</dbReference>
<evidence type="ECO:0000256" key="1">
    <source>
        <dbReference type="SAM" id="Coils"/>
    </source>
</evidence>
<dbReference type="KEGG" id="mnt:21404138"/>
<dbReference type="InterPro" id="IPR006652">
    <property type="entry name" value="Kelch_1"/>
</dbReference>
<protein>
    <submittedName>
        <fullName evidence="4">Kelch-like protein diablo</fullName>
    </submittedName>
</protein>